<dbReference type="Pfam" id="PF22589">
    <property type="entry name" value="SPMIP1"/>
    <property type="match status" value="1"/>
</dbReference>
<dbReference type="KEGG" id="gmw:113521807"/>
<evidence type="ECO:0000313" key="3">
    <source>
        <dbReference type="RefSeq" id="XP_026763263.2"/>
    </source>
</evidence>
<feature type="domain" description="Sperm microtubule inner protein 1 C-terminal" evidence="1">
    <location>
        <begin position="53"/>
        <end position="160"/>
    </location>
</feature>
<dbReference type="PANTHER" id="PTHR35826:SF1">
    <property type="entry name" value="PROTEIN ATP6V1FNB-LIKE"/>
    <property type="match status" value="1"/>
</dbReference>
<protein>
    <submittedName>
        <fullName evidence="3">Protein ATP6V1FNB-like</fullName>
    </submittedName>
</protein>
<keyword evidence="2" id="KW-1185">Reference proteome</keyword>
<evidence type="ECO:0000259" key="1">
    <source>
        <dbReference type="Pfam" id="PF22589"/>
    </source>
</evidence>
<reference evidence="3" key="1">
    <citation type="submission" date="2025-08" db="UniProtKB">
        <authorList>
            <consortium name="RefSeq"/>
        </authorList>
    </citation>
    <scope>IDENTIFICATION</scope>
    <source>
        <tissue evidence="3">Whole larvae</tissue>
    </source>
</reference>
<dbReference type="GeneID" id="113521807"/>
<organism evidence="2 3">
    <name type="scientific">Galleria mellonella</name>
    <name type="common">Greater wax moth</name>
    <dbReference type="NCBI Taxonomy" id="7137"/>
    <lineage>
        <taxon>Eukaryota</taxon>
        <taxon>Metazoa</taxon>
        <taxon>Ecdysozoa</taxon>
        <taxon>Arthropoda</taxon>
        <taxon>Hexapoda</taxon>
        <taxon>Insecta</taxon>
        <taxon>Pterygota</taxon>
        <taxon>Neoptera</taxon>
        <taxon>Endopterygota</taxon>
        <taxon>Lepidoptera</taxon>
        <taxon>Glossata</taxon>
        <taxon>Ditrysia</taxon>
        <taxon>Pyraloidea</taxon>
        <taxon>Pyralidae</taxon>
        <taxon>Galleriinae</taxon>
        <taxon>Galleria</taxon>
    </lineage>
</organism>
<dbReference type="AlphaFoldDB" id="A0A6J1X2C2"/>
<evidence type="ECO:0000313" key="2">
    <source>
        <dbReference type="Proteomes" id="UP001652740"/>
    </source>
</evidence>
<gene>
    <name evidence="3" type="primary">LOC113521807</name>
</gene>
<dbReference type="InParanoid" id="A0A6J1X2C2"/>
<dbReference type="InterPro" id="IPR054323">
    <property type="entry name" value="SPMIP1_C"/>
</dbReference>
<name>A0A6J1X2C2_GALME</name>
<dbReference type="PANTHER" id="PTHR35826">
    <property type="entry name" value="PROTEIN ATP6V1FNB-LIKE"/>
    <property type="match status" value="1"/>
</dbReference>
<proteinExistence type="predicted"/>
<dbReference type="Proteomes" id="UP001652740">
    <property type="component" value="Unplaced"/>
</dbReference>
<dbReference type="RefSeq" id="XP_026763263.2">
    <property type="nucleotide sequence ID" value="XM_026907462.3"/>
</dbReference>
<sequence length="183" mass="21421">MTSHAFYADAENKTNRRIRRWYQENLLTVLHHAKERQARDVDASIALAEEFLRKLDEPLEKPAVVPLRELIPSKDDSLMKPIEPEVLNLLYGGTEKGAAKKYLKARNKKAPEDRYNFRLTTNWDYGWQQKQYRQRARDVNRARCAILRDTFYRKNNLAADPRHYSQPAGGEISVCSEYSCNFT</sequence>
<accession>A0A6J1X2C2</accession>